<dbReference type="Gene3D" id="3.40.1440.10">
    <property type="entry name" value="GIY-YIG endonuclease"/>
    <property type="match status" value="1"/>
</dbReference>
<dbReference type="InterPro" id="IPR000305">
    <property type="entry name" value="GIY-YIG_endonuc"/>
</dbReference>
<proteinExistence type="predicted"/>
<keyword evidence="1" id="KW-0175">Coiled coil</keyword>
<dbReference type="InterPro" id="IPR035901">
    <property type="entry name" value="GIY-YIG_endonuc_sf"/>
</dbReference>
<dbReference type="CDD" id="cd10443">
    <property type="entry name" value="GIY-YIG_HE_Tlr8p_PBC-V_like"/>
    <property type="match status" value="1"/>
</dbReference>
<feature type="region of interest" description="Disordered" evidence="2">
    <location>
        <begin position="115"/>
        <end position="199"/>
    </location>
</feature>
<organism evidence="4">
    <name type="scientific">Thermohahella caldifontis</name>
    <dbReference type="NCBI Taxonomy" id="3142973"/>
    <lineage>
        <taxon>Bacteria</taxon>
        <taxon>Pseudomonadati</taxon>
        <taxon>Pseudomonadota</taxon>
        <taxon>Gammaproteobacteria</taxon>
        <taxon>Oceanospirillales</taxon>
        <taxon>Hahellaceae</taxon>
        <taxon>Thermohahella</taxon>
    </lineage>
</organism>
<dbReference type="RefSeq" id="WP_369602236.1">
    <property type="nucleotide sequence ID" value="NZ_CP154858.1"/>
</dbReference>
<dbReference type="SUPFAM" id="SSF82771">
    <property type="entry name" value="GIY-YIG endonuclease"/>
    <property type="match status" value="1"/>
</dbReference>
<evidence type="ECO:0000256" key="1">
    <source>
        <dbReference type="SAM" id="Coils"/>
    </source>
</evidence>
<evidence type="ECO:0000313" key="4">
    <source>
        <dbReference type="EMBL" id="XDT73242.1"/>
    </source>
</evidence>
<gene>
    <name evidence="4" type="ORF">AAIA72_04515</name>
</gene>
<feature type="compositionally biased region" description="Basic and acidic residues" evidence="2">
    <location>
        <begin position="178"/>
        <end position="199"/>
    </location>
</feature>
<evidence type="ECO:0000256" key="2">
    <source>
        <dbReference type="SAM" id="MobiDB-lite"/>
    </source>
</evidence>
<feature type="domain" description="GIY-YIG" evidence="3">
    <location>
        <begin position="2"/>
        <end position="81"/>
    </location>
</feature>
<feature type="coiled-coil region" evidence="1">
    <location>
        <begin position="54"/>
        <end position="81"/>
    </location>
</feature>
<dbReference type="KEGG" id="tcd:AAIA72_04515"/>
<dbReference type="AlphaFoldDB" id="A0AB39UZ00"/>
<evidence type="ECO:0000259" key="3">
    <source>
        <dbReference type="Pfam" id="PF01541"/>
    </source>
</evidence>
<protein>
    <submittedName>
        <fullName evidence="4">GIY-YIG nuclease family protein</fullName>
    </submittedName>
</protein>
<accession>A0AB39UZ00</accession>
<reference evidence="4" key="1">
    <citation type="submission" date="2024-05" db="EMBL/GenBank/DDBJ databases">
        <title>Genome sequencing of novel strain.</title>
        <authorList>
            <person name="Ganbat D."/>
            <person name="Ganbat S."/>
            <person name="Lee S.-J."/>
        </authorList>
    </citation>
    <scope>NUCLEOTIDE SEQUENCE</scope>
    <source>
        <strain evidence="4">SMD15-11</strain>
    </source>
</reference>
<dbReference type="EMBL" id="CP154858">
    <property type="protein sequence ID" value="XDT73242.1"/>
    <property type="molecule type" value="Genomic_DNA"/>
</dbReference>
<dbReference type="Pfam" id="PF01541">
    <property type="entry name" value="GIY-YIG"/>
    <property type="match status" value="1"/>
</dbReference>
<name>A0AB39UZ00_9GAMM</name>
<feature type="compositionally biased region" description="Polar residues" evidence="2">
    <location>
        <begin position="128"/>
        <end position="159"/>
    </location>
</feature>
<sequence>MIVFTVRNKVTGQVYVGTTSLTIEERWSQFVHSIHTSLDYPLYNDIRQYGEDAFELHEWAVAETREEARDLEAEAIESENALSLRGYKTAATLRSQLKKADIDKAVERMLEELNSPSVFAEERPARTGSPSRQTHSGESVATRTAATGTSGEHTGFSRTVNRDPHGAGTLRLSTRTRPKVELPKKEPLQKRLSSSKEKRIREAIKAEKARIEAEKKARIQAEQDEMAAILARLDERSKSAAKLHRKR</sequence>